<dbReference type="InterPro" id="IPR000073">
    <property type="entry name" value="AB_hydrolase_1"/>
</dbReference>
<dbReference type="Pfam" id="PF12697">
    <property type="entry name" value="Abhydrolase_6"/>
    <property type="match status" value="1"/>
</dbReference>
<dbReference type="EMBL" id="JAQQPM010000001">
    <property type="protein sequence ID" value="KAK2067825.1"/>
    <property type="molecule type" value="Genomic_DNA"/>
</dbReference>
<proteinExistence type="predicted"/>
<dbReference type="Proteomes" id="UP001217918">
    <property type="component" value="Unassembled WGS sequence"/>
</dbReference>
<accession>A0AAD9HZH4</accession>
<dbReference type="PANTHER" id="PTHR12277:SF81">
    <property type="entry name" value="PROTEIN ABHD13"/>
    <property type="match status" value="1"/>
</dbReference>
<dbReference type="PANTHER" id="PTHR12277">
    <property type="entry name" value="ALPHA/BETA HYDROLASE DOMAIN-CONTAINING PROTEIN"/>
    <property type="match status" value="1"/>
</dbReference>
<evidence type="ECO:0000259" key="1">
    <source>
        <dbReference type="Pfam" id="PF12697"/>
    </source>
</evidence>
<dbReference type="InterPro" id="IPR029058">
    <property type="entry name" value="AB_hydrolase_fold"/>
</dbReference>
<feature type="domain" description="AB hydrolase-1" evidence="1">
    <location>
        <begin position="97"/>
        <end position="284"/>
    </location>
</feature>
<keyword evidence="3" id="KW-1185">Reference proteome</keyword>
<protein>
    <recommendedName>
        <fullName evidence="1">AB hydrolase-1 domain-containing protein</fullName>
    </recommendedName>
</protein>
<reference evidence="2" key="1">
    <citation type="journal article" date="2023" name="Mol. Plant Microbe Interact.">
        <title>Elucidating the Obligate Nature and Biological Capacity of an Invasive Fungal Corn Pathogen.</title>
        <authorList>
            <person name="MacCready J.S."/>
            <person name="Roggenkamp E.M."/>
            <person name="Gdanetz K."/>
            <person name="Chilvers M.I."/>
        </authorList>
    </citation>
    <scope>NUCLEOTIDE SEQUENCE</scope>
    <source>
        <strain evidence="2">PM02</strain>
    </source>
</reference>
<dbReference type="Gene3D" id="3.40.50.1820">
    <property type="entry name" value="alpha/beta hydrolase"/>
    <property type="match status" value="1"/>
</dbReference>
<organism evidence="2 3">
    <name type="scientific">Phyllachora maydis</name>
    <dbReference type="NCBI Taxonomy" id="1825666"/>
    <lineage>
        <taxon>Eukaryota</taxon>
        <taxon>Fungi</taxon>
        <taxon>Dikarya</taxon>
        <taxon>Ascomycota</taxon>
        <taxon>Pezizomycotina</taxon>
        <taxon>Sordariomycetes</taxon>
        <taxon>Sordariomycetidae</taxon>
        <taxon>Phyllachorales</taxon>
        <taxon>Phyllachoraceae</taxon>
        <taxon>Phyllachora</taxon>
    </lineage>
</organism>
<evidence type="ECO:0000313" key="3">
    <source>
        <dbReference type="Proteomes" id="UP001217918"/>
    </source>
</evidence>
<dbReference type="AlphaFoldDB" id="A0AAD9HZH4"/>
<evidence type="ECO:0000313" key="2">
    <source>
        <dbReference type="EMBL" id="KAK2067825.1"/>
    </source>
</evidence>
<name>A0AAD9HZH4_9PEZI</name>
<gene>
    <name evidence="2" type="ORF">P8C59_001531</name>
</gene>
<sequence length="376" mass="41576">MEAIQRNLLYANAINTLWWPWSDINKPELWGFAKNQVTPFHLKTSDGETLYAWHIMPLPLYTAHEEKMAAQPGGLCRDITQTENFKLLREDPDSRLVIYLHGNAGHIAQAIRPHSYHALTDTSSYHVLSIDYRGFGHSTGHPTEEGLIRDGSAAVDWATHVAGVPAKRIVLLGQSLGTAVASAVAHRYLVDKASEATDMDFAGVVLVAAFSSLPTMLAQYRMGGLVPPLAPLRMWPWLLQRVLDSLVDTWKSADRWTEVVRTVKGRGGRLRLSLVHAQDDWDIPCTEDDKIFAAAVNGTVGPEGDLLHVDHLKAEKDKRTVVKGENAFVATWMDGDVLIRQELAPYGGHNDIMSYAPVAQAVMRSFDLVGTGKARS</sequence>
<comment type="caution">
    <text evidence="2">The sequence shown here is derived from an EMBL/GenBank/DDBJ whole genome shotgun (WGS) entry which is preliminary data.</text>
</comment>
<dbReference type="SUPFAM" id="SSF53474">
    <property type="entry name" value="alpha/beta-Hydrolases"/>
    <property type="match status" value="1"/>
</dbReference>